<dbReference type="KEGG" id="dzi:111288912"/>
<reference evidence="3" key="1">
    <citation type="submission" date="2025-08" db="UniProtKB">
        <authorList>
            <consortium name="RefSeq"/>
        </authorList>
    </citation>
    <scope>IDENTIFICATION</scope>
    <source>
        <tissue evidence="3">Fruit stalk</tissue>
    </source>
</reference>
<proteinExistence type="predicted"/>
<dbReference type="PANTHER" id="PTHR32108:SF5">
    <property type="entry name" value="DYNACTIN SUBUNIT 1-LIKE"/>
    <property type="match status" value="1"/>
</dbReference>
<accession>A0A6P5Y596</accession>
<evidence type="ECO:0000313" key="2">
    <source>
        <dbReference type="Proteomes" id="UP000515121"/>
    </source>
</evidence>
<feature type="region of interest" description="Disordered" evidence="1">
    <location>
        <begin position="1"/>
        <end position="26"/>
    </location>
</feature>
<evidence type="ECO:0000256" key="1">
    <source>
        <dbReference type="SAM" id="MobiDB-lite"/>
    </source>
</evidence>
<evidence type="ECO:0000313" key="3">
    <source>
        <dbReference type="RefSeq" id="XP_022735589.1"/>
    </source>
</evidence>
<dbReference type="OrthoDB" id="1002091at2759"/>
<gene>
    <name evidence="3" type="primary">LOC111288912</name>
</gene>
<keyword evidence="2" id="KW-1185">Reference proteome</keyword>
<dbReference type="AlphaFoldDB" id="A0A6P5Y596"/>
<feature type="compositionally biased region" description="Low complexity" evidence="1">
    <location>
        <begin position="290"/>
        <end position="300"/>
    </location>
</feature>
<feature type="region of interest" description="Disordered" evidence="1">
    <location>
        <begin position="246"/>
        <end position="308"/>
    </location>
</feature>
<feature type="compositionally biased region" description="Polar residues" evidence="1">
    <location>
        <begin position="262"/>
        <end position="276"/>
    </location>
</feature>
<organism evidence="2 3">
    <name type="scientific">Durio zibethinus</name>
    <name type="common">Durian</name>
    <dbReference type="NCBI Taxonomy" id="66656"/>
    <lineage>
        <taxon>Eukaryota</taxon>
        <taxon>Viridiplantae</taxon>
        <taxon>Streptophyta</taxon>
        <taxon>Embryophyta</taxon>
        <taxon>Tracheophyta</taxon>
        <taxon>Spermatophyta</taxon>
        <taxon>Magnoliopsida</taxon>
        <taxon>eudicotyledons</taxon>
        <taxon>Gunneridae</taxon>
        <taxon>Pentapetalae</taxon>
        <taxon>rosids</taxon>
        <taxon>malvids</taxon>
        <taxon>Malvales</taxon>
        <taxon>Malvaceae</taxon>
        <taxon>Helicteroideae</taxon>
        <taxon>Durio</taxon>
    </lineage>
</organism>
<dbReference type="PANTHER" id="PTHR32108">
    <property type="entry name" value="DNA-DIRECTED RNA POLYMERASE SUBUNIT ALPHA"/>
    <property type="match status" value="1"/>
</dbReference>
<dbReference type="Proteomes" id="UP000515121">
    <property type="component" value="Unplaced"/>
</dbReference>
<sequence length="596" mass="68329">MKRKGVAGASRTGDEEEPLYPPGFTLPQVQVQVPRDKYDRLEERLKAVEGNDTYGVIDANELSLVPDLVIPPKFKTSNFEKYDGTKCPSAHITMFCRKMMGHTHNDKLLIHCFHDSLTAPDRLSLQNMEKKLTKTFKEYAHRWKDAAAQVQPPLTEKEITVLFVNTLKAPYYDRLVGNTTKNFSDMVISGEMIENIIKSGKIEGSKKKTATLRKKEQETHVVTHTNPSHHPFVSYNPYPHYYPTTNQISQQPYHYRGPQQPLPRSSFSLQPSNYTLAPSARPFTRPTYPNSNQRNSQNNNNRERPHFDPIPMTYTDLYPRLIEKHLVVPIIIKPLKPPFPKWYDPNAHCDYHYRNPGHSIEHCTALKRKVQGLINEGVLNFDTSQQETPNVNGNPLSNHTRPSINALPIEPQNCSKVINSTESCNYHRGVIGHSIKNCHQFHQEVQKLMDEGRMKFYQEKKELVKVEVSTIDSKNKFGRRPKKNVISQYLRVKQLNKMPTKISLLSLLLSLESHRNALQKVLNQAYMSHITSVEYIHMAGAVPSSLHQKVKFIVKGKLTCMAGEEDLLLKDLNCVRHTYLRLLNGSQTAYQDGMKT</sequence>
<dbReference type="GeneID" id="111288912"/>
<protein>
    <submittedName>
        <fullName evidence="3">Uncharacterized protein LOC111288912</fullName>
    </submittedName>
</protein>
<dbReference type="RefSeq" id="XP_022735589.1">
    <property type="nucleotide sequence ID" value="XM_022879854.1"/>
</dbReference>
<name>A0A6P5Y596_DURZI</name>